<comment type="caution">
    <text evidence="2">The sequence shown here is derived from an EMBL/GenBank/DDBJ whole genome shotgun (WGS) entry which is preliminary data.</text>
</comment>
<sequence length="52" mass="5419">MPALRQRIAMASPEKPAPTTRTARVSAGIAGDKARTSGASVIGRRLRPGYGI</sequence>
<dbReference type="Proteomes" id="UP001055057">
    <property type="component" value="Unassembled WGS sequence"/>
</dbReference>
<reference evidence="2" key="1">
    <citation type="journal article" date="2021" name="Front. Microbiol.">
        <title>Comprehensive Comparative Genomics and Phenotyping of Methylobacterium Species.</title>
        <authorList>
            <person name="Alessa O."/>
            <person name="Ogura Y."/>
            <person name="Fujitani Y."/>
            <person name="Takami H."/>
            <person name="Hayashi T."/>
            <person name="Sahin N."/>
            <person name="Tani A."/>
        </authorList>
    </citation>
    <scope>NUCLEOTIDE SEQUENCE</scope>
    <source>
        <strain evidence="2">DSM 23632</strain>
    </source>
</reference>
<keyword evidence="3" id="KW-1185">Reference proteome</keyword>
<evidence type="ECO:0000313" key="3">
    <source>
        <dbReference type="Proteomes" id="UP001055057"/>
    </source>
</evidence>
<evidence type="ECO:0000313" key="2">
    <source>
        <dbReference type="EMBL" id="GJE62500.1"/>
    </source>
</evidence>
<dbReference type="EMBL" id="BPRB01000332">
    <property type="protein sequence ID" value="GJE62500.1"/>
    <property type="molecule type" value="Genomic_DNA"/>
</dbReference>
<proteinExistence type="predicted"/>
<accession>A0ABQ4U502</accession>
<feature type="region of interest" description="Disordered" evidence="1">
    <location>
        <begin position="1"/>
        <end position="31"/>
    </location>
</feature>
<evidence type="ECO:0000256" key="1">
    <source>
        <dbReference type="SAM" id="MobiDB-lite"/>
    </source>
</evidence>
<reference evidence="2" key="2">
    <citation type="submission" date="2021-08" db="EMBL/GenBank/DDBJ databases">
        <authorList>
            <person name="Tani A."/>
            <person name="Ola A."/>
            <person name="Ogura Y."/>
            <person name="Katsura K."/>
            <person name="Hayashi T."/>
        </authorList>
    </citation>
    <scope>NUCLEOTIDE SEQUENCE</scope>
    <source>
        <strain evidence="2">DSM 23632</strain>
    </source>
</reference>
<name>A0ABQ4U502_9HYPH</name>
<gene>
    <name evidence="2" type="ORF">MPOCJGCO_4633</name>
</gene>
<protein>
    <submittedName>
        <fullName evidence="2">Uncharacterized protein</fullName>
    </submittedName>
</protein>
<organism evidence="2 3">
    <name type="scientific">Methylobacterium trifolii</name>
    <dbReference type="NCBI Taxonomy" id="1003092"/>
    <lineage>
        <taxon>Bacteria</taxon>
        <taxon>Pseudomonadati</taxon>
        <taxon>Pseudomonadota</taxon>
        <taxon>Alphaproteobacteria</taxon>
        <taxon>Hyphomicrobiales</taxon>
        <taxon>Methylobacteriaceae</taxon>
        <taxon>Methylobacterium</taxon>
    </lineage>
</organism>